<dbReference type="PANTHER" id="PTHR15243:SF0">
    <property type="entry name" value="SERINE_THREONINE-PROTEIN KINASE 19"/>
    <property type="match status" value="1"/>
</dbReference>
<feature type="region of interest" description="Disordered" evidence="2">
    <location>
        <begin position="371"/>
        <end position="395"/>
    </location>
</feature>
<feature type="region of interest" description="Disordered" evidence="2">
    <location>
        <begin position="64"/>
        <end position="99"/>
    </location>
</feature>
<evidence type="ECO:0000313" key="4">
    <source>
        <dbReference type="Proteomes" id="UP000054321"/>
    </source>
</evidence>
<evidence type="ECO:0008006" key="5">
    <source>
        <dbReference type="Google" id="ProtNLM"/>
    </source>
</evidence>
<proteinExistence type="inferred from homology"/>
<sequence>MEWIYESMFRKLFGLDRLATAYSGVKPYLHEESFEQHSVSSFATFTHYKAMSFRFSAAHSSKIKKSTRPRSSGAFSSLPRRKPGAKVTSSKAAKPADEDEDLFEDRLDDVGLVQALASDLTLRDVAQAIMYIRGRMWSPMPSQRAGMNSRRIAEVLNFREQLPPIVTVSHVQALLNSPTTVEREIAELIRGGAVRKIVVGGRGSIGEVLILVRDLEGMVEAGRLEEGVRERFLRILRERPTAMKISRSEIAAEDAKALIHTGFLTSSTPTWTSTEVFSTPGEGSRGTMTSLNSISRAASGTLAAVGGEGAVHAAGGSGGGIGPPGSGEFSLAIPGTGAYLRLVAEGRAHLRSLLSKLKFREAPESTLRERWEGGVAGDDEQSEARRNRGEAVGVPPGRTRRWKQFHGVTFEWVLGECVGAGLVEVFETGSVGRGVRAL</sequence>
<dbReference type="Proteomes" id="UP000054321">
    <property type="component" value="Unassembled WGS sequence"/>
</dbReference>
<evidence type="ECO:0000256" key="1">
    <source>
        <dbReference type="ARBA" id="ARBA00093458"/>
    </source>
</evidence>
<dbReference type="AlphaFoldDB" id="A0A0C3HNM6"/>
<dbReference type="HOGENOM" id="CLU_036328_0_0_1"/>
<organism evidence="3 4">
    <name type="scientific">Oidiodendron maius (strain Zn)</name>
    <dbReference type="NCBI Taxonomy" id="913774"/>
    <lineage>
        <taxon>Eukaryota</taxon>
        <taxon>Fungi</taxon>
        <taxon>Dikarya</taxon>
        <taxon>Ascomycota</taxon>
        <taxon>Pezizomycotina</taxon>
        <taxon>Leotiomycetes</taxon>
        <taxon>Leotiomycetes incertae sedis</taxon>
        <taxon>Myxotrichaceae</taxon>
        <taxon>Oidiodendron</taxon>
    </lineage>
</organism>
<comment type="similarity">
    <text evidence="1">Belongs to the STK19 family.</text>
</comment>
<accession>A0A0C3HNM6</accession>
<reference evidence="3 4" key="1">
    <citation type="submission" date="2014-04" db="EMBL/GenBank/DDBJ databases">
        <authorList>
            <consortium name="DOE Joint Genome Institute"/>
            <person name="Kuo A."/>
            <person name="Martino E."/>
            <person name="Perotto S."/>
            <person name="Kohler A."/>
            <person name="Nagy L.G."/>
            <person name="Floudas D."/>
            <person name="Copeland A."/>
            <person name="Barry K.W."/>
            <person name="Cichocki N."/>
            <person name="Veneault-Fourrey C."/>
            <person name="LaButti K."/>
            <person name="Lindquist E.A."/>
            <person name="Lipzen A."/>
            <person name="Lundell T."/>
            <person name="Morin E."/>
            <person name="Murat C."/>
            <person name="Sun H."/>
            <person name="Tunlid A."/>
            <person name="Henrissat B."/>
            <person name="Grigoriev I.V."/>
            <person name="Hibbett D.S."/>
            <person name="Martin F."/>
            <person name="Nordberg H.P."/>
            <person name="Cantor M.N."/>
            <person name="Hua S.X."/>
        </authorList>
    </citation>
    <scope>NUCLEOTIDE SEQUENCE [LARGE SCALE GENOMIC DNA]</scope>
    <source>
        <strain evidence="3 4">Zn</strain>
    </source>
</reference>
<dbReference type="GO" id="GO:0046579">
    <property type="term" value="P:positive regulation of Ras protein signal transduction"/>
    <property type="evidence" value="ECO:0007669"/>
    <property type="project" value="TreeGrafter"/>
</dbReference>
<dbReference type="InParanoid" id="A0A0C3HNM6"/>
<gene>
    <name evidence="3" type="ORF">OIDMADRAFT_142464</name>
</gene>
<dbReference type="Pfam" id="PF10494">
    <property type="entry name" value="Stk19"/>
    <property type="match status" value="1"/>
</dbReference>
<evidence type="ECO:0000256" key="2">
    <source>
        <dbReference type="SAM" id="MobiDB-lite"/>
    </source>
</evidence>
<dbReference type="EMBL" id="KN832872">
    <property type="protein sequence ID" value="KIN04600.1"/>
    <property type="molecule type" value="Genomic_DNA"/>
</dbReference>
<evidence type="ECO:0000313" key="3">
    <source>
        <dbReference type="EMBL" id="KIN04600.1"/>
    </source>
</evidence>
<reference evidence="4" key="2">
    <citation type="submission" date="2015-01" db="EMBL/GenBank/DDBJ databases">
        <title>Evolutionary Origins and Diversification of the Mycorrhizal Mutualists.</title>
        <authorList>
            <consortium name="DOE Joint Genome Institute"/>
            <consortium name="Mycorrhizal Genomics Consortium"/>
            <person name="Kohler A."/>
            <person name="Kuo A."/>
            <person name="Nagy L.G."/>
            <person name="Floudas D."/>
            <person name="Copeland A."/>
            <person name="Barry K.W."/>
            <person name="Cichocki N."/>
            <person name="Veneault-Fourrey C."/>
            <person name="LaButti K."/>
            <person name="Lindquist E.A."/>
            <person name="Lipzen A."/>
            <person name="Lundell T."/>
            <person name="Morin E."/>
            <person name="Murat C."/>
            <person name="Riley R."/>
            <person name="Ohm R."/>
            <person name="Sun H."/>
            <person name="Tunlid A."/>
            <person name="Henrissat B."/>
            <person name="Grigoriev I.V."/>
            <person name="Hibbett D.S."/>
            <person name="Martin F."/>
        </authorList>
    </citation>
    <scope>NUCLEOTIDE SEQUENCE [LARGE SCALE GENOMIC DNA]</scope>
    <source>
        <strain evidence="4">Zn</strain>
    </source>
</reference>
<name>A0A0C3HNM6_OIDMZ</name>
<protein>
    <recommendedName>
        <fullName evidence="5">Serine-threonine protein kinase 19</fullName>
    </recommendedName>
</protein>
<keyword evidence="4" id="KW-1185">Reference proteome</keyword>
<dbReference type="PANTHER" id="PTHR15243">
    <property type="entry name" value="SERINE/THREONINE-PROTEIN KINASE 19"/>
    <property type="match status" value="1"/>
</dbReference>
<dbReference type="InterPro" id="IPR018865">
    <property type="entry name" value="STK19-like"/>
</dbReference>
<dbReference type="OrthoDB" id="3980126at2759"/>